<evidence type="ECO:0000256" key="7">
    <source>
        <dbReference type="ARBA" id="ARBA00022695"/>
    </source>
</evidence>
<comment type="catalytic activity">
    <reaction evidence="14">
        <text>a 5'-end triphospho-adenylyl-adenylyl-cytidylyl-adenosine in mRNA + GDP + H(+) = a 5'-end (5'-triphosphoguanosine)-adenylyl-adenylyl-cytidylyl-adenosine in mRNA + diphosphate</text>
        <dbReference type="Rhea" id="RHEA:65436"/>
        <dbReference type="Rhea" id="RHEA-COMP:16797"/>
        <dbReference type="Rhea" id="RHEA-COMP:16799"/>
        <dbReference type="ChEBI" id="CHEBI:15378"/>
        <dbReference type="ChEBI" id="CHEBI:33019"/>
        <dbReference type="ChEBI" id="CHEBI:58189"/>
        <dbReference type="ChEBI" id="CHEBI:156484"/>
        <dbReference type="ChEBI" id="CHEBI:156503"/>
        <dbReference type="EC" id="2.7.7.88"/>
    </reaction>
</comment>
<organism evidence="22 23">
    <name type="scientific">Caribbean watersnake bornavirus</name>
    <dbReference type="NCBI Taxonomy" id="2817570"/>
    <lineage>
        <taxon>Viruses</taxon>
        <taxon>Riboviria</taxon>
        <taxon>Orthornavirae</taxon>
        <taxon>Negarnaviricota</taxon>
        <taxon>Haploviricotina</taxon>
        <taxon>Monjiviricetes</taxon>
        <taxon>Mononegavirales</taxon>
        <taxon>Bornaviridae</taxon>
        <taxon>Orthobornavirus</taxon>
        <taxon>Orthobornavirus caenophidiae</taxon>
    </lineage>
</organism>
<comment type="catalytic activity">
    <reaction evidence="15">
        <text>a 5'-end (5'-triphosphoguanosine)-(2'-O-methyladenylyl)-adenylyl-cytidylyl-adenosine in mRNA + S-adenosyl-L-methionine = a 5'-end (N(7)-methyl 5'-triphosphoguanosine)-(2'-O-methyladenylyl)-adenylyl-cytidylyl-adenosine in mRNA + S-adenosyl-L-homocysteine</text>
        <dbReference type="Rhea" id="RHEA:65440"/>
        <dbReference type="Rhea" id="RHEA-COMP:16798"/>
        <dbReference type="Rhea" id="RHEA-COMP:16801"/>
        <dbReference type="ChEBI" id="CHEBI:57856"/>
        <dbReference type="ChEBI" id="CHEBI:59789"/>
        <dbReference type="ChEBI" id="CHEBI:156482"/>
        <dbReference type="ChEBI" id="CHEBI:156483"/>
    </reaction>
</comment>
<evidence type="ECO:0000256" key="9">
    <source>
        <dbReference type="ARBA" id="ARBA00022840"/>
    </source>
</evidence>
<keyword evidence="10" id="KW-0946">Virion</keyword>
<keyword evidence="11" id="KW-0693">Viral RNA replication</keyword>
<evidence type="ECO:0000256" key="18">
    <source>
        <dbReference type="ARBA" id="ARBA00047332"/>
    </source>
</evidence>
<dbReference type="Proteomes" id="UP001180132">
    <property type="component" value="Segment"/>
</dbReference>
<evidence type="ECO:0000256" key="10">
    <source>
        <dbReference type="ARBA" id="ARBA00022844"/>
    </source>
</evidence>
<feature type="domain" description="RdRp catalytic" evidence="21">
    <location>
        <begin position="543"/>
        <end position="716"/>
    </location>
</feature>
<dbReference type="EC" id="2.7.7.48" evidence="2"/>
<evidence type="ECO:0000256" key="13">
    <source>
        <dbReference type="ARBA" id="ARBA00023268"/>
    </source>
</evidence>
<dbReference type="Pfam" id="PF00946">
    <property type="entry name" value="Mononeg_RNA_pol"/>
    <property type="match status" value="1"/>
</dbReference>
<keyword evidence="6" id="KW-0949">S-adenosyl-L-methionine</keyword>
<dbReference type="EMBL" id="BK014571">
    <property type="protein sequence ID" value="DAZ85313.1"/>
    <property type="molecule type" value="Viral_cRNA"/>
</dbReference>
<dbReference type="Pfam" id="PF14318">
    <property type="entry name" value="Mononeg_mRNAcap"/>
    <property type="match status" value="1"/>
</dbReference>
<proteinExistence type="predicted"/>
<keyword evidence="13" id="KW-0511">Multifunctional enzyme</keyword>
<comment type="catalytic activity">
    <reaction evidence="19">
        <text>a 5'-end (5'-triphosphoguanosine)-adenylyl-adenylyl-cytidylyl-adenosine in mRNA + 2 S-adenosyl-L-methionine = a 5'-end (N(7)-methyl 5'-triphosphoguanosine)-(2'-O-methyladenylyl)-adenylyl-cytidylyl-adenosine in mRNA + 2 S-adenosyl-L-homocysteine + H(+)</text>
        <dbReference type="Rhea" id="RHEA:65376"/>
        <dbReference type="Rhea" id="RHEA-COMP:16797"/>
        <dbReference type="Rhea" id="RHEA-COMP:16798"/>
        <dbReference type="ChEBI" id="CHEBI:15378"/>
        <dbReference type="ChEBI" id="CHEBI:57856"/>
        <dbReference type="ChEBI" id="CHEBI:59789"/>
        <dbReference type="ChEBI" id="CHEBI:156483"/>
        <dbReference type="ChEBI" id="CHEBI:156484"/>
        <dbReference type="EC" id="2.1.1.375"/>
    </reaction>
</comment>
<evidence type="ECO:0000256" key="3">
    <source>
        <dbReference type="ARBA" id="ARBA00022484"/>
    </source>
</evidence>
<evidence type="ECO:0000256" key="14">
    <source>
        <dbReference type="ARBA" id="ARBA00024494"/>
    </source>
</evidence>
<evidence type="ECO:0000313" key="22">
    <source>
        <dbReference type="EMBL" id="DAZ85313.1"/>
    </source>
</evidence>
<protein>
    <recommendedName>
        <fullName evidence="2">RNA-directed RNA polymerase</fullName>
        <ecNumber evidence="2">2.7.7.48</ecNumber>
    </recommendedName>
    <alternativeName>
        <fullName evidence="17">Replicase</fullName>
    </alternativeName>
    <alternativeName>
        <fullName evidence="16">Transcriptase</fullName>
    </alternativeName>
</protein>
<sequence length="1719" mass="192874">MSFHASLDHEEEAPRPVEYINRTDQTLKNPLLGTEVKYCLNNSWLPHHLRARSLITKRIYPSRDYYKIFRTICFKRNIYPLGTIIRASEAILSLIVDVWQLGGMRGKLLSSVRYAMTSDDVRAAFEAHVAFQRMIRDVSFTRVRDIGPLQLGDATLHFVQSLVVITRGDVQCLMTYNHFLAAADTVKSRCHLLIAAVVSGTLRQHGSFIDSILQLIKMIDNIIVPHDDYFSIIKSIYPLTQGLVMLKKNRTVVTQFHTVFNHVKVLARDLYDFLEQLVSTNESLALEIASVQKSWFFPEIDISQGSKEQFEKMRKDAESQTALYLFGERIMWIFRQEFIKGYLLRHSKWPPVRFKSGINPLLCDARAAAEWLPEFDKNYEWFQHVTILKTFDLDLDPDFNDIVSDKAVIEKKGMWPYEYNAAAYRDKYGSRLVRGVKKGTSRLVNALIDGKLDDLPRLLMPYTQGQVDPEDCVTILVPKEKELKVKGRFFSKQALSTRVYQVICESTIKRDVMPLLRTHSMTMSSTSLTHLLNKLSTRLGKGTAFVINLDYSSWCNAFRPELQMPLCSQLDMMYGSGYFFRTGCTLPCFTTFLIQDRFNPPRQSGEGGPVEDLEMCAQGTFTLGEGMRQKLWTVITACWETLALREVRVDFDILGQGDNQTIIIYSNSRCDNQDLADRALGSLFKYARKAGHALKVEECWVSDYLYEYGKRMFIDGIPISGALKQLSRVTDSTGEIFPNLYSKLACLISSCMSAAMSDTSPWVALGTGVILYLVELYIELPPKMMAQEEVIITLACVGPIIGGLPTPVLLPSVFFRGLSDPLPLQLRVLATLRDRLHIPMPLINNVVKFKVAARPDWLALVTDPTCLNIVQPLRPERQLRVWVEQAITESTASSKVADFFQQPLVEMAQGLAHDLSSMSPLRPRDMSALFGLSNVAYGLSIVDLFQKSSTIVAANQAIHLDTIISESRRYRDLIVSRLGDRDETGIDLEPYLLGCTYSQAKALRELTWGRPLEGVTMPFVGEQFKPLPSAEAKPGDYKDAILYIPQEPLDLSHLERRGDQPLYLGSTTSIKVKKGEIMGLNKSRAAHLVRDTLVLWEWYKVRKVRDPHLSSLIKVFLSEKGYSGLKGPSVQGGTLTHRLPSRGDSRQGLTGYVNIMSTWLRFTSDYLSTYSHSTDDYTIHFQQVFTYGCLYADSELRGGSKIKSPYLLLASCEGCFEKITEEGFVFTVCPTYQGAQWLLTKPVETVGAEFGEKYVDIDPCSAAAIAFGKLVGESLIREVKIIIRNNDFHSPNNLDRLSMSDLKRLPWSVVFRAVWGYLLSTQISRREKSDLVRFMLGEQSKTIGVVARALGPGTNLVEAAPVVRSLLAIAETRGRYMTVARVLLLPLVNPDMAKLESSKLSRELLDIKQEDIELHVARARSEYGTLGEPLLLETNDYVSECGYHQEVRSLASHSKCRQFSMIKAAVRRLGIQRIYIYPDVEAELVSDLAHLNGLEVIIVLNGNPEFYETICDLDLCGSCLSRINIQESLSSSRHNGVHLGGPYDCNRLMLSYSDDDIVSSSLGCMEDGIHKVWIGEQQVDLTGMCCLPLVDPCPSLFPPVYSSEKAFVHALITTYDMVTHLAGLEGEAVYRGLNELHKLVQIAQLRMGYSVLQEVTYSVGIVSGSGAVLPGRVAGRGFRAFVLRGGGASGCSLPWSGGGLRAGFGELPKCVLDLIRGEC</sequence>
<evidence type="ECO:0000256" key="15">
    <source>
        <dbReference type="ARBA" id="ARBA00024499"/>
    </source>
</evidence>
<evidence type="ECO:0000256" key="1">
    <source>
        <dbReference type="ARBA" id="ARBA00004328"/>
    </source>
</evidence>
<evidence type="ECO:0000256" key="6">
    <source>
        <dbReference type="ARBA" id="ARBA00022691"/>
    </source>
</evidence>
<keyword evidence="3" id="KW-0696">RNA-directed RNA polymerase</keyword>
<comment type="catalytic activity">
    <reaction evidence="20">
        <text>GTP + H2O = GDP + phosphate + H(+)</text>
        <dbReference type="Rhea" id="RHEA:19669"/>
        <dbReference type="ChEBI" id="CHEBI:15377"/>
        <dbReference type="ChEBI" id="CHEBI:15378"/>
        <dbReference type="ChEBI" id="CHEBI:37565"/>
        <dbReference type="ChEBI" id="CHEBI:43474"/>
        <dbReference type="ChEBI" id="CHEBI:58189"/>
    </reaction>
</comment>
<dbReference type="InterPro" id="IPR026890">
    <property type="entry name" value="Mononeg_mRNAcap"/>
</dbReference>
<evidence type="ECO:0000256" key="16">
    <source>
        <dbReference type="ARBA" id="ARBA00030436"/>
    </source>
</evidence>
<accession>A0A8D9UIT4</accession>
<evidence type="ECO:0000256" key="12">
    <source>
        <dbReference type="ARBA" id="ARBA00023042"/>
    </source>
</evidence>
<evidence type="ECO:0000313" key="23">
    <source>
        <dbReference type="Proteomes" id="UP001180132"/>
    </source>
</evidence>
<comment type="subcellular location">
    <subcellularLocation>
        <location evidence="1">Virion</location>
    </subcellularLocation>
</comment>
<keyword evidence="4" id="KW-0507">mRNA processing</keyword>
<name>A0A8D9UIT4_9MONO</name>
<evidence type="ECO:0000256" key="19">
    <source>
        <dbReference type="ARBA" id="ARBA00047370"/>
    </source>
</evidence>
<comment type="catalytic activity">
    <reaction evidence="18">
        <text>a 5'-end (5'-triphosphoguanosine)-adenylyl-adenylyl-cytidylyl-adenosine in mRNA + S-adenosyl-L-methionine = a 5'-end (5'-triphosphoguanosine)-(2'-O-methyladenylyl)-adenylyl-cytidylyl-adenosine in mRNA + S-adenosyl-L-homocysteine + H(+)</text>
        <dbReference type="Rhea" id="RHEA:65380"/>
        <dbReference type="Rhea" id="RHEA-COMP:16797"/>
        <dbReference type="Rhea" id="RHEA-COMP:16801"/>
        <dbReference type="ChEBI" id="CHEBI:15378"/>
        <dbReference type="ChEBI" id="CHEBI:57856"/>
        <dbReference type="ChEBI" id="CHEBI:59789"/>
        <dbReference type="ChEBI" id="CHEBI:156482"/>
        <dbReference type="ChEBI" id="CHEBI:156484"/>
    </reaction>
</comment>
<keyword evidence="7" id="KW-0548">Nucleotidyltransferase</keyword>
<dbReference type="GO" id="GO:0044423">
    <property type="term" value="C:virion component"/>
    <property type="evidence" value="ECO:0007669"/>
    <property type="project" value="UniProtKB-KW"/>
</dbReference>
<evidence type="ECO:0000256" key="2">
    <source>
        <dbReference type="ARBA" id="ARBA00012494"/>
    </source>
</evidence>
<dbReference type="GO" id="GO:0005524">
    <property type="term" value="F:ATP binding"/>
    <property type="evidence" value="ECO:0007669"/>
    <property type="project" value="UniProtKB-KW"/>
</dbReference>
<evidence type="ECO:0000256" key="8">
    <source>
        <dbReference type="ARBA" id="ARBA00022741"/>
    </source>
</evidence>
<evidence type="ECO:0000256" key="17">
    <source>
        <dbReference type="ARBA" id="ARBA00031012"/>
    </source>
</evidence>
<evidence type="ECO:0000259" key="21">
    <source>
        <dbReference type="PROSITE" id="PS50526"/>
    </source>
</evidence>
<keyword evidence="12" id="KW-0506">mRNA capping</keyword>
<evidence type="ECO:0000256" key="4">
    <source>
        <dbReference type="ARBA" id="ARBA00022664"/>
    </source>
</evidence>
<keyword evidence="8" id="KW-0547">Nucleotide-binding</keyword>
<dbReference type="GO" id="GO:0004482">
    <property type="term" value="F:mRNA 5'-cap (guanine-N7-)-methyltransferase activity"/>
    <property type="evidence" value="ECO:0007669"/>
    <property type="project" value="InterPro"/>
</dbReference>
<keyword evidence="5" id="KW-0808">Transferase</keyword>
<dbReference type="PROSITE" id="PS50526">
    <property type="entry name" value="RDRP_SSRNA_NEG_NONSEG"/>
    <property type="match status" value="1"/>
</dbReference>
<evidence type="ECO:0000256" key="20">
    <source>
        <dbReference type="ARBA" id="ARBA00048548"/>
    </source>
</evidence>
<gene>
    <name evidence="22" type="primary">L</name>
</gene>
<dbReference type="InterPro" id="IPR014023">
    <property type="entry name" value="Mononeg_RNA_pol_cat"/>
</dbReference>
<evidence type="ECO:0000256" key="11">
    <source>
        <dbReference type="ARBA" id="ARBA00022953"/>
    </source>
</evidence>
<keyword evidence="9" id="KW-0067">ATP-binding</keyword>
<reference evidence="22" key="1">
    <citation type="journal article" date="2021" name="Arch. Virol.">
        <title>Two novel bornaviruses identified in colubrid and viperid snakes.</title>
        <authorList>
            <person name="Pfaff F."/>
            <person name="Rubbenstroth D."/>
        </authorList>
    </citation>
    <scope>NUCLEOTIDE SEQUENCE</scope>
    <source>
        <strain evidence="22">CHC-224</strain>
    </source>
</reference>
<evidence type="ECO:0000256" key="5">
    <source>
        <dbReference type="ARBA" id="ARBA00022679"/>
    </source>
</evidence>
<dbReference type="GO" id="GO:0003968">
    <property type="term" value="F:RNA-directed RNA polymerase activity"/>
    <property type="evidence" value="ECO:0007669"/>
    <property type="project" value="UniProtKB-KW"/>
</dbReference>